<dbReference type="GO" id="GO:0003676">
    <property type="term" value="F:nucleic acid binding"/>
    <property type="evidence" value="ECO:0007669"/>
    <property type="project" value="InterPro"/>
</dbReference>
<gene>
    <name evidence="1" type="ORF">CR513_49549</name>
</gene>
<reference evidence="1" key="1">
    <citation type="submission" date="2018-05" db="EMBL/GenBank/DDBJ databases">
        <title>Draft genome of Mucuna pruriens seed.</title>
        <authorList>
            <person name="Nnadi N.E."/>
            <person name="Vos R."/>
            <person name="Hasami M.H."/>
            <person name="Devisetty U.K."/>
            <person name="Aguiy J.C."/>
        </authorList>
    </citation>
    <scope>NUCLEOTIDE SEQUENCE [LARGE SCALE GENOMIC DNA]</scope>
    <source>
        <strain evidence="1">JCA_2017</strain>
    </source>
</reference>
<proteinExistence type="predicted"/>
<evidence type="ECO:0008006" key="3">
    <source>
        <dbReference type="Google" id="ProtNLM"/>
    </source>
</evidence>
<dbReference type="OrthoDB" id="2016337at2759"/>
<dbReference type="InterPro" id="IPR012337">
    <property type="entry name" value="RNaseH-like_sf"/>
</dbReference>
<dbReference type="InterPro" id="IPR052160">
    <property type="entry name" value="Gypsy_RT_Integrase-like"/>
</dbReference>
<dbReference type="Gene3D" id="3.30.420.10">
    <property type="entry name" value="Ribonuclease H-like superfamily/Ribonuclease H"/>
    <property type="match status" value="1"/>
</dbReference>
<dbReference type="InterPro" id="IPR036397">
    <property type="entry name" value="RNaseH_sf"/>
</dbReference>
<dbReference type="EMBL" id="QJKJ01011450">
    <property type="protein sequence ID" value="RDX71145.1"/>
    <property type="molecule type" value="Genomic_DNA"/>
</dbReference>
<feature type="non-terminal residue" evidence="1">
    <location>
        <position position="1"/>
    </location>
</feature>
<dbReference type="SUPFAM" id="SSF53098">
    <property type="entry name" value="Ribonuclease H-like"/>
    <property type="match status" value="1"/>
</dbReference>
<dbReference type="Proteomes" id="UP000257109">
    <property type="component" value="Unassembled WGS sequence"/>
</dbReference>
<comment type="caution">
    <text evidence="1">The sequence shown here is derived from an EMBL/GenBank/DDBJ whole genome shotgun (WGS) entry which is preliminary data.</text>
</comment>
<name>A0A371EYK4_MUCPR</name>
<organism evidence="1 2">
    <name type="scientific">Mucuna pruriens</name>
    <name type="common">Velvet bean</name>
    <name type="synonym">Dolichos pruriens</name>
    <dbReference type="NCBI Taxonomy" id="157652"/>
    <lineage>
        <taxon>Eukaryota</taxon>
        <taxon>Viridiplantae</taxon>
        <taxon>Streptophyta</taxon>
        <taxon>Embryophyta</taxon>
        <taxon>Tracheophyta</taxon>
        <taxon>Spermatophyta</taxon>
        <taxon>Magnoliopsida</taxon>
        <taxon>eudicotyledons</taxon>
        <taxon>Gunneridae</taxon>
        <taxon>Pentapetalae</taxon>
        <taxon>rosids</taxon>
        <taxon>fabids</taxon>
        <taxon>Fabales</taxon>
        <taxon>Fabaceae</taxon>
        <taxon>Papilionoideae</taxon>
        <taxon>50 kb inversion clade</taxon>
        <taxon>NPAAA clade</taxon>
        <taxon>indigoferoid/millettioid clade</taxon>
        <taxon>Phaseoleae</taxon>
        <taxon>Mucuna</taxon>
    </lineage>
</organism>
<protein>
    <recommendedName>
        <fullName evidence="3">Integrase catalytic domain-containing protein</fullName>
    </recommendedName>
</protein>
<dbReference type="AlphaFoldDB" id="A0A371EYK4"/>
<evidence type="ECO:0000313" key="1">
    <source>
        <dbReference type="EMBL" id="RDX71145.1"/>
    </source>
</evidence>
<evidence type="ECO:0000313" key="2">
    <source>
        <dbReference type="Proteomes" id="UP000257109"/>
    </source>
</evidence>
<accession>A0A371EYK4</accession>
<sequence length="341" mass="37443">MESDYCDHVKRCLKCQVYVDNIHGPPSALHNLTAPWPFSMWGLDMIGPIEPKASNGHRFILVDINYFSKWVEAASYASVTKNIVSIIPLLNEFLQRNQSTILNFLIHAHMVGVKSWGENCNLLEDLGEAAFMFFHNHHLGFVKFYCKGVHSCLGSRGVQLSLSGSSFNQLKDLHPKGAFQYTNPLKGNSGTGIGFSGAFEALGSESPSIGEGEALVDGVLVGLSSEETELAPQGLKLAPQGLKSALPCSEPSCHKRVAEKQGGYGLDVKAMAHDPKGLHCSPTIGVKLSWSHPQYPENIRFICAEGDNHYQILDHRLIQVDEVFLPILQGMTNPLLSRTVF</sequence>
<dbReference type="PANTHER" id="PTHR47266">
    <property type="entry name" value="ENDONUCLEASE-RELATED"/>
    <property type="match status" value="1"/>
</dbReference>
<keyword evidence="2" id="KW-1185">Reference proteome</keyword>